<dbReference type="Proteomes" id="UP001500506">
    <property type="component" value="Unassembled WGS sequence"/>
</dbReference>
<evidence type="ECO:0000313" key="4">
    <source>
        <dbReference type="Proteomes" id="UP001500506"/>
    </source>
</evidence>
<reference evidence="3 4" key="1">
    <citation type="journal article" date="2019" name="Int. J. Syst. Evol. Microbiol.">
        <title>The Global Catalogue of Microorganisms (GCM) 10K type strain sequencing project: providing services to taxonomists for standard genome sequencing and annotation.</title>
        <authorList>
            <consortium name="The Broad Institute Genomics Platform"/>
            <consortium name="The Broad Institute Genome Sequencing Center for Infectious Disease"/>
            <person name="Wu L."/>
            <person name="Ma J."/>
        </authorList>
    </citation>
    <scope>NUCLEOTIDE SEQUENCE [LARGE SCALE GENOMIC DNA]</scope>
    <source>
        <strain evidence="3 4">JCM 14319</strain>
    </source>
</reference>
<name>A0ABN2KBT7_9MICO</name>
<evidence type="ECO:0000256" key="2">
    <source>
        <dbReference type="SAM" id="SignalP"/>
    </source>
</evidence>
<evidence type="ECO:0000313" key="3">
    <source>
        <dbReference type="EMBL" id="GAA1752151.1"/>
    </source>
</evidence>
<comment type="caution">
    <text evidence="3">The sequence shown here is derived from an EMBL/GenBank/DDBJ whole genome shotgun (WGS) entry which is preliminary data.</text>
</comment>
<accession>A0ABN2KBT7</accession>
<keyword evidence="4" id="KW-1185">Reference proteome</keyword>
<proteinExistence type="predicted"/>
<evidence type="ECO:0008006" key="5">
    <source>
        <dbReference type="Google" id="ProtNLM"/>
    </source>
</evidence>
<dbReference type="EMBL" id="BAAANH010000001">
    <property type="protein sequence ID" value="GAA1752151.1"/>
    <property type="molecule type" value="Genomic_DNA"/>
</dbReference>
<feature type="chain" id="PRO_5047159484" description="Secreted protein" evidence="2">
    <location>
        <begin position="47"/>
        <end position="264"/>
    </location>
</feature>
<protein>
    <recommendedName>
        <fullName evidence="5">Secreted protein</fullName>
    </recommendedName>
</protein>
<evidence type="ECO:0000256" key="1">
    <source>
        <dbReference type="SAM" id="MobiDB-lite"/>
    </source>
</evidence>
<keyword evidence="2" id="KW-0732">Signal</keyword>
<feature type="signal peptide" evidence="2">
    <location>
        <begin position="1"/>
        <end position="46"/>
    </location>
</feature>
<sequence>MYRARSTGAVSMAIPRPEGKECPNMRARARTSRLAAIGAMIGLALAATTAVAPASAAKPQPSGQTATATSTYTCAHFNGLTVTADTVNRSSVSLKAGEVIGATVSPARIGDEIFLSVSSGLNFMFYSAPATSGLKYTAPYGSTFNLGWSLKTSGTRPSSLTWTFTCSTGGTTTTTDTDRDGVANSADSCAGTILPDSVSRKVAGKYYALSTGRFVDGTGKASGHTVIDAGGCSASQIASALGLSKRESQSGISLTVLTNWAASH</sequence>
<gene>
    <name evidence="3" type="ORF">GCM10009747_07150</name>
</gene>
<organism evidence="3 4">
    <name type="scientific">Agromyces humatus</name>
    <dbReference type="NCBI Taxonomy" id="279573"/>
    <lineage>
        <taxon>Bacteria</taxon>
        <taxon>Bacillati</taxon>
        <taxon>Actinomycetota</taxon>
        <taxon>Actinomycetes</taxon>
        <taxon>Micrococcales</taxon>
        <taxon>Microbacteriaceae</taxon>
        <taxon>Agromyces</taxon>
    </lineage>
</organism>
<feature type="region of interest" description="Disordered" evidence="1">
    <location>
        <begin position="1"/>
        <end position="23"/>
    </location>
</feature>